<keyword evidence="9" id="KW-1185">Reference proteome</keyword>
<comment type="subcellular location">
    <subcellularLocation>
        <location evidence="1">Membrane</location>
        <topology evidence="1">Multi-pass membrane protein</topology>
    </subcellularLocation>
</comment>
<feature type="transmembrane region" description="Helical" evidence="5">
    <location>
        <begin position="124"/>
        <end position="144"/>
    </location>
</feature>
<evidence type="ECO:0000313" key="8">
    <source>
        <dbReference type="EMBL" id="TLD78240.1"/>
    </source>
</evidence>
<dbReference type="EMBL" id="LN907858">
    <property type="protein sequence ID" value="CUU40726.1"/>
    <property type="molecule type" value="Genomic_DNA"/>
</dbReference>
<dbReference type="GO" id="GO:0016020">
    <property type="term" value="C:membrane"/>
    <property type="evidence" value="ECO:0007669"/>
    <property type="project" value="UniProtKB-SubCell"/>
</dbReference>
<dbReference type="GeneID" id="78151977"/>
<accession>A0A099UAR3</accession>
<evidence type="ECO:0000313" key="10">
    <source>
        <dbReference type="Proteomes" id="UP000064525"/>
    </source>
</evidence>
<gene>
    <name evidence="7" type="ORF">BN2458_PEG1843</name>
    <name evidence="8" type="ORF">LS75_007265</name>
</gene>
<dbReference type="Proteomes" id="UP000029925">
    <property type="component" value="Unassembled WGS sequence"/>
</dbReference>
<dbReference type="Proteomes" id="UP000064525">
    <property type="component" value="Chromosome I"/>
</dbReference>
<protein>
    <submittedName>
        <fullName evidence="8">DMT family transporter</fullName>
    </submittedName>
</protein>
<evidence type="ECO:0000256" key="3">
    <source>
        <dbReference type="ARBA" id="ARBA00022989"/>
    </source>
</evidence>
<feature type="domain" description="EamA" evidence="6">
    <location>
        <begin position="7"/>
        <end position="139"/>
    </location>
</feature>
<keyword evidence="3 5" id="KW-1133">Transmembrane helix</keyword>
<evidence type="ECO:0000259" key="6">
    <source>
        <dbReference type="Pfam" id="PF00892"/>
    </source>
</evidence>
<name>A0A099UAR3_9HELI</name>
<feature type="transmembrane region" description="Helical" evidence="5">
    <location>
        <begin position="67"/>
        <end position="88"/>
    </location>
</feature>
<feature type="transmembrane region" description="Helical" evidence="5">
    <location>
        <begin position="150"/>
        <end position="167"/>
    </location>
</feature>
<dbReference type="KEGG" id="hty:BN2458_PEG1843"/>
<feature type="domain" description="EamA" evidence="6">
    <location>
        <begin position="152"/>
        <end position="283"/>
    </location>
</feature>
<reference evidence="7" key="2">
    <citation type="submission" date="2015-11" db="EMBL/GenBank/DDBJ databases">
        <authorList>
            <person name="Zhang Y."/>
            <person name="Guo Z."/>
        </authorList>
    </citation>
    <scope>NUCLEOTIDE SEQUENCE</scope>
    <source>
        <strain evidence="7">1</strain>
    </source>
</reference>
<dbReference type="InterPro" id="IPR037185">
    <property type="entry name" value="EmrE-like"/>
</dbReference>
<dbReference type="PANTHER" id="PTHR22911">
    <property type="entry name" value="ACYL-MALONYL CONDENSING ENZYME-RELATED"/>
    <property type="match status" value="1"/>
</dbReference>
<reference evidence="8 9" key="1">
    <citation type="journal article" date="2014" name="Genome Announc.">
        <title>Draft genome sequences of eight enterohepatic helicobacter species isolated from both laboratory and wild rodents.</title>
        <authorList>
            <person name="Sheh A."/>
            <person name="Shen Z."/>
            <person name="Fox J.G."/>
        </authorList>
    </citation>
    <scope>NUCLEOTIDE SEQUENCE [LARGE SCALE GENOMIC DNA]</scope>
    <source>
        <strain evidence="8 9">MIT 98-6810</strain>
    </source>
</reference>
<feature type="transmembrane region" description="Helical" evidence="5">
    <location>
        <begin position="100"/>
        <end position="117"/>
    </location>
</feature>
<keyword evidence="4 5" id="KW-0472">Membrane</keyword>
<feature type="transmembrane region" description="Helical" evidence="5">
    <location>
        <begin position="250"/>
        <end position="267"/>
    </location>
</feature>
<feature type="transmembrane region" description="Helical" evidence="5">
    <location>
        <begin position="36"/>
        <end position="55"/>
    </location>
</feature>
<dbReference type="RefSeq" id="WP_034327825.1">
    <property type="nucleotide sequence ID" value="NZ_CAJTQN010000001.1"/>
</dbReference>
<feature type="transmembrane region" description="Helical" evidence="5">
    <location>
        <begin position="216"/>
        <end position="238"/>
    </location>
</feature>
<proteinExistence type="predicted"/>
<keyword evidence="2 5" id="KW-0812">Transmembrane</keyword>
<evidence type="ECO:0000313" key="7">
    <source>
        <dbReference type="EMBL" id="CUU40726.1"/>
    </source>
</evidence>
<organism evidence="7 10">
    <name type="scientific">Helicobacter typhlonius</name>
    <dbReference type="NCBI Taxonomy" id="76936"/>
    <lineage>
        <taxon>Bacteria</taxon>
        <taxon>Pseudomonadati</taxon>
        <taxon>Campylobacterota</taxon>
        <taxon>Epsilonproteobacteria</taxon>
        <taxon>Campylobacterales</taxon>
        <taxon>Helicobacteraceae</taxon>
        <taxon>Helicobacter</taxon>
    </lineage>
</organism>
<evidence type="ECO:0000256" key="5">
    <source>
        <dbReference type="SAM" id="Phobius"/>
    </source>
</evidence>
<dbReference type="AlphaFoldDB" id="A0A099UAR3"/>
<dbReference type="Pfam" id="PF00892">
    <property type="entry name" value="EamA"/>
    <property type="match status" value="2"/>
</dbReference>
<dbReference type="PATRIC" id="fig|76936.10.peg.1798"/>
<sequence length="326" mass="35805">MQQNISRGILAMLLSSFLFALMSAEAKFLSLSLPPMEVAFFRAFAMVVFLLPIFFSQPFKSPNHKKGGFIFLFSRAFAGGLSFVVLFYNIATISLGTATAFSQSVPLYIVLLSFLFLKEKYSLGVVCSTIIGFVGILLICDPHLEGLDAINIIFGIINGLSMAIAFLNLRALKDYFNSWVAIFSTGVAMSAIALIVSFLGIPHFSESWLIPQGWQWLHIFLLGLFGTLGQHFLTYAYMQAPAGIVSPIDYSRLVFSVALGVMLGDSMPHLVTSLGIVLIILSGIGVGLPIFIADMRAYKSTSSSLNTKEDRIKKSQNNKDKDDKYL</sequence>
<dbReference type="STRING" id="76936.BN2458_PEG1843"/>
<feature type="transmembrane region" description="Helical" evidence="5">
    <location>
        <begin position="273"/>
        <end position="293"/>
    </location>
</feature>
<feature type="transmembrane region" description="Helical" evidence="5">
    <location>
        <begin position="179"/>
        <end position="204"/>
    </location>
</feature>
<dbReference type="EMBL" id="JRPF02000008">
    <property type="protein sequence ID" value="TLD78240.1"/>
    <property type="molecule type" value="Genomic_DNA"/>
</dbReference>
<evidence type="ECO:0000256" key="1">
    <source>
        <dbReference type="ARBA" id="ARBA00004141"/>
    </source>
</evidence>
<evidence type="ECO:0000313" key="9">
    <source>
        <dbReference type="Proteomes" id="UP000029925"/>
    </source>
</evidence>
<reference evidence="10" key="3">
    <citation type="submission" date="2015-11" db="EMBL/GenBank/DDBJ databases">
        <authorList>
            <person name="Anvar S.Y."/>
        </authorList>
    </citation>
    <scope>NUCLEOTIDE SEQUENCE [LARGE SCALE GENOMIC DNA]</scope>
</reference>
<evidence type="ECO:0000256" key="2">
    <source>
        <dbReference type="ARBA" id="ARBA00022692"/>
    </source>
</evidence>
<evidence type="ECO:0000256" key="4">
    <source>
        <dbReference type="ARBA" id="ARBA00023136"/>
    </source>
</evidence>
<dbReference type="SUPFAM" id="SSF103481">
    <property type="entry name" value="Multidrug resistance efflux transporter EmrE"/>
    <property type="match status" value="2"/>
</dbReference>
<dbReference type="InterPro" id="IPR000620">
    <property type="entry name" value="EamA_dom"/>
</dbReference>
<dbReference type="PANTHER" id="PTHR22911:SF6">
    <property type="entry name" value="SOLUTE CARRIER FAMILY 35 MEMBER G1"/>
    <property type="match status" value="1"/>
</dbReference>
<dbReference type="OrthoDB" id="5338756at2"/>